<dbReference type="InterPro" id="IPR013527">
    <property type="entry name" value="YicC-like_N"/>
</dbReference>
<evidence type="ECO:0000313" key="9">
    <source>
        <dbReference type="Proteomes" id="UP000265750"/>
    </source>
</evidence>
<keyword evidence="2" id="KW-0540">Nuclease</keyword>
<evidence type="ECO:0000259" key="7">
    <source>
        <dbReference type="Pfam" id="PF08340"/>
    </source>
</evidence>
<evidence type="ECO:0000313" key="8">
    <source>
        <dbReference type="EMBL" id="RIY03529.1"/>
    </source>
</evidence>
<evidence type="ECO:0000256" key="5">
    <source>
        <dbReference type="ARBA" id="ARBA00035648"/>
    </source>
</evidence>
<comment type="similarity">
    <text evidence="5">Belongs to the YicC/YloC family.</text>
</comment>
<dbReference type="PANTHER" id="PTHR30636:SF3">
    <property type="entry name" value="UPF0701 PROTEIN YICC"/>
    <property type="match status" value="1"/>
</dbReference>
<feature type="domain" description="Endoribonuclease YicC-like N-terminal" evidence="6">
    <location>
        <begin position="3"/>
        <end position="159"/>
    </location>
</feature>
<dbReference type="PANTHER" id="PTHR30636">
    <property type="entry name" value="UPF0701 PROTEIN YICC"/>
    <property type="match status" value="1"/>
</dbReference>
<evidence type="ECO:0000259" key="6">
    <source>
        <dbReference type="Pfam" id="PF03755"/>
    </source>
</evidence>
<keyword evidence="3" id="KW-0255">Endonuclease</keyword>
<reference evidence="9" key="1">
    <citation type="submission" date="2018-09" db="EMBL/GenBank/DDBJ databases">
        <authorList>
            <person name="Tuo L."/>
        </authorList>
    </citation>
    <scope>NUCLEOTIDE SEQUENCE [LARGE SCALE GENOMIC DNA]</scope>
    <source>
        <strain evidence="9">M2BS4Y-1</strain>
    </source>
</reference>
<keyword evidence="9" id="KW-1185">Reference proteome</keyword>
<protein>
    <submittedName>
        <fullName evidence="8">YicC family protein</fullName>
    </submittedName>
</protein>
<evidence type="ECO:0000256" key="2">
    <source>
        <dbReference type="ARBA" id="ARBA00022722"/>
    </source>
</evidence>
<keyword evidence="4" id="KW-0378">Hydrolase</keyword>
<dbReference type="GO" id="GO:0004521">
    <property type="term" value="F:RNA endonuclease activity"/>
    <property type="evidence" value="ECO:0007669"/>
    <property type="project" value="InterPro"/>
</dbReference>
<comment type="caution">
    <text evidence="8">The sequence shown here is derived from an EMBL/GenBank/DDBJ whole genome shotgun (WGS) entry which is preliminary data.</text>
</comment>
<name>A0A3A1WXT2_9HYPH</name>
<dbReference type="GO" id="GO:0016787">
    <property type="term" value="F:hydrolase activity"/>
    <property type="evidence" value="ECO:0007669"/>
    <property type="project" value="UniProtKB-KW"/>
</dbReference>
<dbReference type="RefSeq" id="WP_119538186.1">
    <property type="nucleotide sequence ID" value="NZ_QYRN01000001.1"/>
</dbReference>
<evidence type="ECO:0000256" key="3">
    <source>
        <dbReference type="ARBA" id="ARBA00022759"/>
    </source>
</evidence>
<dbReference type="InterPro" id="IPR005229">
    <property type="entry name" value="YicC/YloC-like"/>
</dbReference>
<dbReference type="AlphaFoldDB" id="A0A3A1WXT2"/>
<proteinExistence type="inferred from homology"/>
<dbReference type="NCBIfam" id="TIGR00255">
    <property type="entry name" value="YicC/YloC family endoribonuclease"/>
    <property type="match status" value="1"/>
</dbReference>
<gene>
    <name evidence="8" type="ORF">D3218_01870</name>
</gene>
<comment type="cofactor">
    <cofactor evidence="1">
        <name>a divalent metal cation</name>
        <dbReference type="ChEBI" id="CHEBI:60240"/>
    </cofactor>
</comment>
<evidence type="ECO:0000256" key="4">
    <source>
        <dbReference type="ARBA" id="ARBA00022801"/>
    </source>
</evidence>
<feature type="domain" description="Endoribonuclease YicC-like C-terminal" evidence="7">
    <location>
        <begin position="182"/>
        <end position="296"/>
    </location>
</feature>
<dbReference type="Proteomes" id="UP000265750">
    <property type="component" value="Unassembled WGS sequence"/>
</dbReference>
<dbReference type="Pfam" id="PF03755">
    <property type="entry name" value="YicC-like_N"/>
    <property type="match status" value="1"/>
</dbReference>
<dbReference type="Pfam" id="PF08340">
    <property type="entry name" value="YicC-like_C"/>
    <property type="match status" value="1"/>
</dbReference>
<dbReference type="OrthoDB" id="9771229at2"/>
<sequence length="296" mass="32354">MSVNSMTGFARVEGETRDAAFVWELRSVNGKTLEVRLRLPPGMETLEGEVRRAVGARVARGNVQASLSLRRTAEDVPHFVIHREMLEAVMRLAGELVRDGHATLPSADGLLALRGVIDVAERVPSPEEAATRQRDVLAGLAQAVDCLAEARRAEGGQLASVLETRLAEIERLVDAAERDPSREVAAIRERLARQVAELLDGTSAFDPARLHAEAALIATRADIREELDRLRAHIQAARDLLSQGGPIGRRLDFLAQEFNRESNTVCSKSNATSLTAIGLDLKVVVDQLREQVQNLE</sequence>
<evidence type="ECO:0000256" key="1">
    <source>
        <dbReference type="ARBA" id="ARBA00001968"/>
    </source>
</evidence>
<dbReference type="InterPro" id="IPR013551">
    <property type="entry name" value="YicC-like_C"/>
</dbReference>
<dbReference type="EMBL" id="QYRN01000001">
    <property type="protein sequence ID" value="RIY03529.1"/>
    <property type="molecule type" value="Genomic_DNA"/>
</dbReference>
<organism evidence="8 9">
    <name type="scientific">Aureimonas flava</name>
    <dbReference type="NCBI Taxonomy" id="2320271"/>
    <lineage>
        <taxon>Bacteria</taxon>
        <taxon>Pseudomonadati</taxon>
        <taxon>Pseudomonadota</taxon>
        <taxon>Alphaproteobacteria</taxon>
        <taxon>Hyphomicrobiales</taxon>
        <taxon>Aurantimonadaceae</taxon>
        <taxon>Aureimonas</taxon>
    </lineage>
</organism>
<accession>A0A3A1WXT2</accession>